<dbReference type="GO" id="GO:0051539">
    <property type="term" value="F:4 iron, 4 sulfur cluster binding"/>
    <property type="evidence" value="ECO:0007669"/>
    <property type="project" value="UniProtKB-KW"/>
</dbReference>
<dbReference type="InterPro" id="IPR003451">
    <property type="entry name" value="LytB/IspH"/>
</dbReference>
<dbReference type="GO" id="GO:0050992">
    <property type="term" value="P:dimethylallyl diphosphate biosynthetic process"/>
    <property type="evidence" value="ECO:0007669"/>
    <property type="project" value="InterPro"/>
</dbReference>
<evidence type="ECO:0000313" key="6">
    <source>
        <dbReference type="EMBL" id="GAI77356.1"/>
    </source>
</evidence>
<accession>X1SDY5</accession>
<proteinExistence type="predicted"/>
<feature type="non-terminal residue" evidence="6">
    <location>
        <position position="1"/>
    </location>
</feature>
<dbReference type="AlphaFoldDB" id="X1SDY5"/>
<comment type="caution">
    <text evidence="6">The sequence shown here is derived from an EMBL/GenBank/DDBJ whole genome shotgun (WGS) entry which is preliminary data.</text>
</comment>
<gene>
    <name evidence="6" type="ORF">S12H4_24371</name>
</gene>
<keyword evidence="3" id="KW-0479">Metal-binding</keyword>
<dbReference type="GO" id="GO:0046872">
    <property type="term" value="F:metal ion binding"/>
    <property type="evidence" value="ECO:0007669"/>
    <property type="project" value="UniProtKB-KW"/>
</dbReference>
<evidence type="ECO:0000256" key="3">
    <source>
        <dbReference type="ARBA" id="ARBA00022723"/>
    </source>
</evidence>
<dbReference type="EMBL" id="BARW01013208">
    <property type="protein sequence ID" value="GAI77356.1"/>
    <property type="molecule type" value="Genomic_DNA"/>
</dbReference>
<dbReference type="PANTHER" id="PTHR30426:SF0">
    <property type="entry name" value="4-HYDROXY-3-METHYLBUT-2-ENYL DIPHOSPHATE REDUCTASE"/>
    <property type="match status" value="1"/>
</dbReference>
<reference evidence="6" key="1">
    <citation type="journal article" date="2014" name="Front. Microbiol.">
        <title>High frequency of phylogenetically diverse reductive dehalogenase-homologous genes in deep subseafloor sedimentary metagenomes.</title>
        <authorList>
            <person name="Kawai M."/>
            <person name="Futagami T."/>
            <person name="Toyoda A."/>
            <person name="Takaki Y."/>
            <person name="Nishi S."/>
            <person name="Hori S."/>
            <person name="Arai W."/>
            <person name="Tsubouchi T."/>
            <person name="Morono Y."/>
            <person name="Uchiyama I."/>
            <person name="Ito T."/>
            <person name="Fujiyama A."/>
            <person name="Inagaki F."/>
            <person name="Takami H."/>
        </authorList>
    </citation>
    <scope>NUCLEOTIDE SEQUENCE</scope>
    <source>
        <strain evidence="6">Expedition CK06-06</strain>
    </source>
</reference>
<name>X1SDY5_9ZZZZ</name>
<comment type="cofactor">
    <cofactor evidence="1">
        <name>[4Fe-4S] cluster</name>
        <dbReference type="ChEBI" id="CHEBI:49883"/>
    </cofactor>
</comment>
<keyword evidence="5" id="KW-0411">Iron-sulfur</keyword>
<dbReference type="Pfam" id="PF02401">
    <property type="entry name" value="LYTB"/>
    <property type="match status" value="1"/>
</dbReference>
<evidence type="ECO:0000256" key="5">
    <source>
        <dbReference type="ARBA" id="ARBA00023014"/>
    </source>
</evidence>
<dbReference type="Gene3D" id="3.40.1010.20">
    <property type="entry name" value="4-hydroxy-3-methylbut-2-enyl diphosphate reductase, catalytic domain"/>
    <property type="match status" value="1"/>
</dbReference>
<keyword evidence="2" id="KW-0004">4Fe-4S</keyword>
<protein>
    <recommendedName>
        <fullName evidence="7">4-hydroxy-3-methylbut-2-enyl diphosphate reductase</fullName>
    </recommendedName>
</protein>
<keyword evidence="4" id="KW-0408">Iron</keyword>
<dbReference type="PANTHER" id="PTHR30426">
    <property type="entry name" value="4-HYDROXY-3-METHYLBUT-2-ENYL DIPHOSPHATE REDUCTASE"/>
    <property type="match status" value="1"/>
</dbReference>
<evidence type="ECO:0000256" key="4">
    <source>
        <dbReference type="ARBA" id="ARBA00023004"/>
    </source>
</evidence>
<evidence type="ECO:0000256" key="2">
    <source>
        <dbReference type="ARBA" id="ARBA00022485"/>
    </source>
</evidence>
<sequence>IDSALVKDSELRIIDTICHDIRQRQAAALELASKVDLMLVIGGHTSANTHHLVELCSIATKTYLVETAEEIQLAWLQGQCHIGITAGASTDEQTINEVLARLKALA</sequence>
<evidence type="ECO:0000256" key="1">
    <source>
        <dbReference type="ARBA" id="ARBA00001966"/>
    </source>
</evidence>
<evidence type="ECO:0008006" key="7">
    <source>
        <dbReference type="Google" id="ProtNLM"/>
    </source>
</evidence>
<dbReference type="GO" id="GO:0019288">
    <property type="term" value="P:isopentenyl diphosphate biosynthetic process, methylerythritol 4-phosphate pathway"/>
    <property type="evidence" value="ECO:0007669"/>
    <property type="project" value="InterPro"/>
</dbReference>
<dbReference type="GO" id="GO:0051745">
    <property type="term" value="F:4-hydroxy-3-methylbut-2-enyl diphosphate reductase activity"/>
    <property type="evidence" value="ECO:0007669"/>
    <property type="project" value="InterPro"/>
</dbReference>
<organism evidence="6">
    <name type="scientific">marine sediment metagenome</name>
    <dbReference type="NCBI Taxonomy" id="412755"/>
    <lineage>
        <taxon>unclassified sequences</taxon>
        <taxon>metagenomes</taxon>
        <taxon>ecological metagenomes</taxon>
    </lineage>
</organism>